<feature type="domain" description="Aminoglycoside phosphotransferase" evidence="1">
    <location>
        <begin position="23"/>
        <end position="190"/>
    </location>
</feature>
<sequence length="232" mass="26221">MSTWACRKTQRLIWKILCQRDPSKQWLLDEQKAMEAAPTLGIRVPTIHRVVIDEKNNFFVMIMDLIPGSNVYDSWFKLSWRSTISLALQMRQILHALSTITSPVTGKLVNSIIESPWIEAGYPPARRSTPAMFAGYLSAWTTLPKGVGAGWPFPVRPNIFVHQDLVFRNIHVDPQNRLWVLDWGYAGYFPSCFESMAIVEDPLNPGFLSPTLHGLSGWVGGDGVFTNSSSWE</sequence>
<dbReference type="AlphaFoldDB" id="A0A8H5HQ78"/>
<dbReference type="InterPro" id="IPR051678">
    <property type="entry name" value="AGP_Transferase"/>
</dbReference>
<accession>A0A8H5HQ78</accession>
<dbReference type="Pfam" id="PF01636">
    <property type="entry name" value="APH"/>
    <property type="match status" value="1"/>
</dbReference>
<dbReference type="PANTHER" id="PTHR21310:SF39">
    <property type="entry name" value="AMINOGLYCOSIDE PHOSPHOTRANSFERASE DOMAIN-CONTAINING PROTEIN"/>
    <property type="match status" value="1"/>
</dbReference>
<dbReference type="Gene3D" id="3.90.1200.10">
    <property type="match status" value="1"/>
</dbReference>
<dbReference type="InterPro" id="IPR011009">
    <property type="entry name" value="Kinase-like_dom_sf"/>
</dbReference>
<protein>
    <recommendedName>
        <fullName evidence="1">Aminoglycoside phosphotransferase domain-containing protein</fullName>
    </recommendedName>
</protein>
<evidence type="ECO:0000313" key="2">
    <source>
        <dbReference type="EMBL" id="KAF5387507.1"/>
    </source>
</evidence>
<keyword evidence="3" id="KW-1185">Reference proteome</keyword>
<reference evidence="2 3" key="1">
    <citation type="journal article" date="2020" name="ISME J.">
        <title>Uncovering the hidden diversity of litter-decomposition mechanisms in mushroom-forming fungi.</title>
        <authorList>
            <person name="Floudas D."/>
            <person name="Bentzer J."/>
            <person name="Ahren D."/>
            <person name="Johansson T."/>
            <person name="Persson P."/>
            <person name="Tunlid A."/>
        </authorList>
    </citation>
    <scope>NUCLEOTIDE SEQUENCE [LARGE SCALE GENOMIC DNA]</scope>
    <source>
        <strain evidence="2 3">CBS 406.79</strain>
    </source>
</reference>
<dbReference type="PANTHER" id="PTHR21310">
    <property type="entry name" value="AMINOGLYCOSIDE PHOSPHOTRANSFERASE-RELATED-RELATED"/>
    <property type="match status" value="1"/>
</dbReference>
<name>A0A8H5HQ78_9AGAR</name>
<evidence type="ECO:0000313" key="3">
    <source>
        <dbReference type="Proteomes" id="UP000518752"/>
    </source>
</evidence>
<dbReference type="EMBL" id="JAACJN010000031">
    <property type="protein sequence ID" value="KAF5387507.1"/>
    <property type="molecule type" value="Genomic_DNA"/>
</dbReference>
<proteinExistence type="predicted"/>
<dbReference type="SUPFAM" id="SSF56112">
    <property type="entry name" value="Protein kinase-like (PK-like)"/>
    <property type="match status" value="1"/>
</dbReference>
<comment type="caution">
    <text evidence="2">The sequence shown here is derived from an EMBL/GenBank/DDBJ whole genome shotgun (WGS) entry which is preliminary data.</text>
</comment>
<organism evidence="2 3">
    <name type="scientific">Collybiopsis confluens</name>
    <dbReference type="NCBI Taxonomy" id="2823264"/>
    <lineage>
        <taxon>Eukaryota</taxon>
        <taxon>Fungi</taxon>
        <taxon>Dikarya</taxon>
        <taxon>Basidiomycota</taxon>
        <taxon>Agaricomycotina</taxon>
        <taxon>Agaricomycetes</taxon>
        <taxon>Agaricomycetidae</taxon>
        <taxon>Agaricales</taxon>
        <taxon>Marasmiineae</taxon>
        <taxon>Omphalotaceae</taxon>
        <taxon>Collybiopsis</taxon>
    </lineage>
</organism>
<dbReference type="Proteomes" id="UP000518752">
    <property type="component" value="Unassembled WGS sequence"/>
</dbReference>
<dbReference type="InterPro" id="IPR002575">
    <property type="entry name" value="Aminoglycoside_PTrfase"/>
</dbReference>
<evidence type="ECO:0000259" key="1">
    <source>
        <dbReference type="Pfam" id="PF01636"/>
    </source>
</evidence>
<dbReference type="OrthoDB" id="4177236at2759"/>
<gene>
    <name evidence="2" type="ORF">D9757_006532</name>
</gene>